<accession>X0UZ42</accession>
<dbReference type="InterPro" id="IPR014717">
    <property type="entry name" value="Transl_elong_EF1B/ribsomal_bS6"/>
</dbReference>
<dbReference type="HAMAP" id="MF_00360">
    <property type="entry name" value="Ribosomal_bS6"/>
    <property type="match status" value="1"/>
</dbReference>
<dbReference type="SUPFAM" id="SSF54995">
    <property type="entry name" value="Ribosomal protein S6"/>
    <property type="match status" value="1"/>
</dbReference>
<feature type="compositionally biased region" description="Basic and acidic residues" evidence="2">
    <location>
        <begin position="115"/>
        <end position="134"/>
    </location>
</feature>
<dbReference type="Gene3D" id="3.30.70.60">
    <property type="match status" value="1"/>
</dbReference>
<dbReference type="InterPro" id="IPR020814">
    <property type="entry name" value="Ribosomal_S6_plastid/chlpt"/>
</dbReference>
<dbReference type="CDD" id="cd00473">
    <property type="entry name" value="bS6"/>
    <property type="match status" value="1"/>
</dbReference>
<evidence type="ECO:0000313" key="3">
    <source>
        <dbReference type="EMBL" id="GAG05553.1"/>
    </source>
</evidence>
<dbReference type="GO" id="GO:0006412">
    <property type="term" value="P:translation"/>
    <property type="evidence" value="ECO:0007669"/>
    <property type="project" value="InterPro"/>
</dbReference>
<comment type="caution">
    <text evidence="3">The sequence shown here is derived from an EMBL/GenBank/DDBJ whole genome shotgun (WGS) entry which is preliminary data.</text>
</comment>
<comment type="similarity">
    <text evidence="1">Belongs to the bacterial ribosomal protein bS6 family.</text>
</comment>
<evidence type="ECO:0000256" key="2">
    <source>
        <dbReference type="SAM" id="MobiDB-lite"/>
    </source>
</evidence>
<dbReference type="InterPro" id="IPR035980">
    <property type="entry name" value="Ribosomal_bS6_sf"/>
</dbReference>
<sequence>MFLFDPSVASQWETAENEVGRILERASAEVIGVKKWDERRLAYEIQHRKRACYALTRFRASGSNIGGIERDARLSEMILRLLVVQCDLSEEKLAEFGKEAAEQSAFLHNAAEEARKAAEAKAEEAAERTAERPVEPVSETTSTPVDGGEASGVGDDVTKIKAPPAEAAAEPEDQDRAPEPAASSEAAGEPDGDEKPQA</sequence>
<dbReference type="GO" id="GO:0019843">
    <property type="term" value="F:rRNA binding"/>
    <property type="evidence" value="ECO:0007669"/>
    <property type="project" value="InterPro"/>
</dbReference>
<evidence type="ECO:0008006" key="4">
    <source>
        <dbReference type="Google" id="ProtNLM"/>
    </source>
</evidence>
<dbReference type="NCBIfam" id="TIGR00166">
    <property type="entry name" value="S6"/>
    <property type="match status" value="1"/>
</dbReference>
<protein>
    <recommendedName>
        <fullName evidence="4">30S ribosomal protein S6</fullName>
    </recommendedName>
</protein>
<dbReference type="InterPro" id="IPR000529">
    <property type="entry name" value="Ribosomal_bS6"/>
</dbReference>
<proteinExistence type="inferred from homology"/>
<organism evidence="3">
    <name type="scientific">marine sediment metagenome</name>
    <dbReference type="NCBI Taxonomy" id="412755"/>
    <lineage>
        <taxon>unclassified sequences</taxon>
        <taxon>metagenomes</taxon>
        <taxon>ecological metagenomes</taxon>
    </lineage>
</organism>
<dbReference type="GO" id="GO:0005840">
    <property type="term" value="C:ribosome"/>
    <property type="evidence" value="ECO:0007669"/>
    <property type="project" value="InterPro"/>
</dbReference>
<reference evidence="3" key="1">
    <citation type="journal article" date="2014" name="Front. Microbiol.">
        <title>High frequency of phylogenetically diverse reductive dehalogenase-homologous genes in deep subseafloor sedimentary metagenomes.</title>
        <authorList>
            <person name="Kawai M."/>
            <person name="Futagami T."/>
            <person name="Toyoda A."/>
            <person name="Takaki Y."/>
            <person name="Nishi S."/>
            <person name="Hori S."/>
            <person name="Arai W."/>
            <person name="Tsubouchi T."/>
            <person name="Morono Y."/>
            <person name="Uchiyama I."/>
            <person name="Ito T."/>
            <person name="Fujiyama A."/>
            <person name="Inagaki F."/>
            <person name="Takami H."/>
        </authorList>
    </citation>
    <scope>NUCLEOTIDE SEQUENCE</scope>
    <source>
        <strain evidence="3">Expedition CK06-06</strain>
    </source>
</reference>
<feature type="region of interest" description="Disordered" evidence="2">
    <location>
        <begin position="115"/>
        <end position="198"/>
    </location>
</feature>
<name>X0UZ42_9ZZZZ</name>
<dbReference type="EMBL" id="BARS01024238">
    <property type="protein sequence ID" value="GAG05553.1"/>
    <property type="molecule type" value="Genomic_DNA"/>
</dbReference>
<dbReference type="AlphaFoldDB" id="X0UZ42"/>
<evidence type="ECO:0000256" key="1">
    <source>
        <dbReference type="ARBA" id="ARBA00009512"/>
    </source>
</evidence>
<gene>
    <name evidence="3" type="ORF">S01H1_38498</name>
</gene>
<dbReference type="GO" id="GO:0003735">
    <property type="term" value="F:structural constituent of ribosome"/>
    <property type="evidence" value="ECO:0007669"/>
    <property type="project" value="InterPro"/>
</dbReference>
<dbReference type="Pfam" id="PF01250">
    <property type="entry name" value="Ribosomal_S6"/>
    <property type="match status" value="1"/>
</dbReference>